<gene>
    <name evidence="1" type="ORF">GTK07_17065</name>
</gene>
<dbReference type="InterPro" id="IPR050407">
    <property type="entry name" value="Geranylgeranyl_reductase"/>
</dbReference>
<dbReference type="InterPro" id="IPR036188">
    <property type="entry name" value="FAD/NAD-bd_sf"/>
</dbReference>
<dbReference type="PANTHER" id="PTHR42685">
    <property type="entry name" value="GERANYLGERANYL DIPHOSPHATE REDUCTASE"/>
    <property type="match status" value="1"/>
</dbReference>
<keyword evidence="2" id="KW-1185">Reference proteome</keyword>
<name>A0A6I5L4Q4_9FLAO</name>
<dbReference type="SUPFAM" id="SSF51905">
    <property type="entry name" value="FAD/NAD(P)-binding domain"/>
    <property type="match status" value="1"/>
</dbReference>
<dbReference type="Proteomes" id="UP000468707">
    <property type="component" value="Unassembled WGS sequence"/>
</dbReference>
<proteinExistence type="predicted"/>
<dbReference type="RefSeq" id="WP_147378286.1">
    <property type="nucleotide sequence ID" value="NZ_JAAAMI010000011.1"/>
</dbReference>
<dbReference type="AlphaFoldDB" id="A0A6I5L4Q4"/>
<dbReference type="Gene3D" id="3.50.50.60">
    <property type="entry name" value="FAD/NAD(P)-binding domain"/>
    <property type="match status" value="1"/>
</dbReference>
<dbReference type="PANTHER" id="PTHR42685:SF22">
    <property type="entry name" value="CONDITIONED MEDIUM FACTOR RECEPTOR 1"/>
    <property type="match status" value="1"/>
</dbReference>
<comment type="caution">
    <text evidence="1">The sequence shown here is derived from an EMBL/GenBank/DDBJ whole genome shotgun (WGS) entry which is preliminary data.</text>
</comment>
<evidence type="ECO:0000313" key="1">
    <source>
        <dbReference type="EMBL" id="NDV45038.1"/>
    </source>
</evidence>
<dbReference type="PRINTS" id="PR00420">
    <property type="entry name" value="RNGMNOXGNASE"/>
</dbReference>
<protein>
    <submittedName>
        <fullName evidence="1">FAD-dependent oxidoreductase</fullName>
    </submittedName>
</protein>
<reference evidence="1 2" key="1">
    <citation type="submission" date="2020-01" db="EMBL/GenBank/DDBJ databases">
        <title>Muricauda sediminis sp.nov. 40Bstr401.</title>
        <authorList>
            <person name="Xue Z."/>
            <person name="Zhu S."/>
            <person name="Ren N."/>
            <person name="Chen T."/>
            <person name="Chen X."/>
            <person name="Chen J."/>
            <person name="Yang J."/>
        </authorList>
    </citation>
    <scope>NUCLEOTIDE SEQUENCE [LARGE SCALE GENOMIC DNA]</scope>
    <source>
        <strain evidence="1 2">40Bstr401</strain>
    </source>
</reference>
<dbReference type="EMBL" id="JAAAMI010000011">
    <property type="protein sequence ID" value="NDV45038.1"/>
    <property type="molecule type" value="Genomic_DNA"/>
</dbReference>
<accession>A0A6I5L4Q4</accession>
<organism evidence="1 2">
    <name type="scientific">Flagellimonas sediminis</name>
    <dbReference type="NCBI Taxonomy" id="2696468"/>
    <lineage>
        <taxon>Bacteria</taxon>
        <taxon>Pseudomonadati</taxon>
        <taxon>Bacteroidota</taxon>
        <taxon>Flavobacteriia</taxon>
        <taxon>Flavobacteriales</taxon>
        <taxon>Flavobacteriaceae</taxon>
        <taxon>Flagellimonas</taxon>
    </lineage>
</organism>
<evidence type="ECO:0000313" key="2">
    <source>
        <dbReference type="Proteomes" id="UP000468707"/>
    </source>
</evidence>
<sequence>MNKVDMDMEKYDVIIVGAGPAGLNCAKQLGGTPLRVLVAERNDVVGPKVCAGGLTGKSIENLNLPDELIEYNFNKIHLNHKNKLFYLKDDEDFTYTIDRKELGQWQLKQLGKFDNIEVRTACAVSRITKEYVVLNGRKIGYAHLVGADGASSLVRRYLKLPSGKAEIAMQYIINETKYQDLEVYFDSQSFSAWYAWIFPHNNSVSVGCMGNPKVISSKRLTKNFSAWLKTHHIDVSDGKYEAFPINGDFKGYRFEGNIYLAGDAGGFASRLTGEGIYQALVSGGEIGKMILDNRYHSKEIDELIKLQNRHNKILYTLIGAGKFRPLLVEAGKYFLRSRSISKKVIRTIA</sequence>
<dbReference type="Pfam" id="PF01946">
    <property type="entry name" value="Thi4"/>
    <property type="match status" value="1"/>
</dbReference>